<feature type="domain" description="Cytidyltransferase-like" evidence="2">
    <location>
        <begin position="232"/>
        <end position="383"/>
    </location>
</feature>
<dbReference type="GO" id="GO:0004140">
    <property type="term" value="F:dephospho-CoA kinase activity"/>
    <property type="evidence" value="ECO:0007669"/>
    <property type="project" value="TreeGrafter"/>
</dbReference>
<dbReference type="Pfam" id="PF01467">
    <property type="entry name" value="CTP_transf_like"/>
    <property type="match status" value="1"/>
</dbReference>
<evidence type="ECO:0000256" key="1">
    <source>
        <dbReference type="SAM" id="MobiDB-lite"/>
    </source>
</evidence>
<feature type="compositionally biased region" description="Low complexity" evidence="1">
    <location>
        <begin position="407"/>
        <end position="425"/>
    </location>
</feature>
<dbReference type="Proteomes" id="UP000030693">
    <property type="component" value="Unassembled WGS sequence"/>
</dbReference>
<dbReference type="STRING" id="691883.A0A058ZIA8"/>
<evidence type="ECO:0000313" key="3">
    <source>
        <dbReference type="EMBL" id="KCV73257.1"/>
    </source>
</evidence>
<keyword evidence="4" id="KW-1185">Reference proteome</keyword>
<proteinExistence type="predicted"/>
<dbReference type="RefSeq" id="XP_009492958.1">
    <property type="nucleotide sequence ID" value="XM_009494683.1"/>
</dbReference>
<reference evidence="3" key="1">
    <citation type="submission" date="2013-04" db="EMBL/GenBank/DDBJ databases">
        <title>The Genome Sequence of Fonticula alba ATCC 38817.</title>
        <authorList>
            <consortium name="The Broad Institute Genomics Platform"/>
            <person name="Russ C."/>
            <person name="Cuomo C."/>
            <person name="Burger G."/>
            <person name="Gray M.W."/>
            <person name="Holland P.W.H."/>
            <person name="King N."/>
            <person name="Lang F.B.F."/>
            <person name="Roger A.J."/>
            <person name="Ruiz-Trillo I."/>
            <person name="Brown M."/>
            <person name="Walker B."/>
            <person name="Young S."/>
            <person name="Zeng Q."/>
            <person name="Gargeya S."/>
            <person name="Fitzgerald M."/>
            <person name="Haas B."/>
            <person name="Abouelleil A."/>
            <person name="Allen A.W."/>
            <person name="Alvarado L."/>
            <person name="Arachchi H.M."/>
            <person name="Berlin A.M."/>
            <person name="Chapman S.B."/>
            <person name="Gainer-Dewar J."/>
            <person name="Goldberg J."/>
            <person name="Griggs A."/>
            <person name="Gujja S."/>
            <person name="Hansen M."/>
            <person name="Howarth C."/>
            <person name="Imamovic A."/>
            <person name="Ireland A."/>
            <person name="Larimer J."/>
            <person name="McCowan C."/>
            <person name="Murphy C."/>
            <person name="Pearson M."/>
            <person name="Poon T.W."/>
            <person name="Priest M."/>
            <person name="Roberts A."/>
            <person name="Saif S."/>
            <person name="Shea T."/>
            <person name="Sisk P."/>
            <person name="Sykes S."/>
            <person name="Wortman J."/>
            <person name="Nusbaum C."/>
            <person name="Birren B."/>
        </authorList>
    </citation>
    <scope>NUCLEOTIDE SEQUENCE [LARGE SCALE GENOMIC DNA]</scope>
    <source>
        <strain evidence="3">ATCC 38817</strain>
    </source>
</reference>
<feature type="region of interest" description="Disordered" evidence="1">
    <location>
        <begin position="392"/>
        <end position="425"/>
    </location>
</feature>
<gene>
    <name evidence="3" type="ORF">H696_00798</name>
</gene>
<sequence>MAAARHALWLDGSVALPLKALLDEAIRQAIGAQAGGLDVIIARLVPDAEDGTRAAVCSRTSSLQDPSGGFDRFAEALARMYGLTTGMCARLHQPLFPVRILFEGPIVRSPPGPGPRHLPEYQHPEPGVALVHEEPLSSLTSGSPAAPGPSLLPLAGVTYSCLYVPPGCGGAGQEEAAVAGLSARGIPRPPVILPVSGPDPGTGAQPGEAPLRDLFRLDWAPAWSRCQQRVGCGGAFDHLHAGHRVLLTMAWLSADATSLVGVTDDNMIRHKADVEHAQSAAERRRGVASLLAALTLLGRSRPGDRATTAPPSWAVVPISEPLGPTRDDPLLTALVVSRETASGGQMINDVRAAAGLSILRVFTVPLVPGEGPDDKVSSTYLRRVLAQAAAAAEARGTAAPAGPPSGPLASPAPAAGARPSAPDRL</sequence>
<dbReference type="EMBL" id="KB932201">
    <property type="protein sequence ID" value="KCV73257.1"/>
    <property type="molecule type" value="Genomic_DNA"/>
</dbReference>
<protein>
    <recommendedName>
        <fullName evidence="2">Cytidyltransferase-like domain-containing protein</fullName>
    </recommendedName>
</protein>
<evidence type="ECO:0000259" key="2">
    <source>
        <dbReference type="Pfam" id="PF01467"/>
    </source>
</evidence>
<name>A0A058ZIA8_FONAL</name>
<dbReference type="eggNOG" id="KOG3351">
    <property type="taxonomic scope" value="Eukaryota"/>
</dbReference>
<dbReference type="GO" id="GO:0015937">
    <property type="term" value="P:coenzyme A biosynthetic process"/>
    <property type="evidence" value="ECO:0007669"/>
    <property type="project" value="TreeGrafter"/>
</dbReference>
<dbReference type="InterPro" id="IPR014729">
    <property type="entry name" value="Rossmann-like_a/b/a_fold"/>
</dbReference>
<dbReference type="AlphaFoldDB" id="A0A058ZIA8"/>
<dbReference type="SUPFAM" id="SSF52374">
    <property type="entry name" value="Nucleotidylyl transferase"/>
    <property type="match status" value="1"/>
</dbReference>
<dbReference type="PANTHER" id="PTHR10695">
    <property type="entry name" value="DEPHOSPHO-COA KINASE-RELATED"/>
    <property type="match status" value="1"/>
</dbReference>
<dbReference type="OrthoDB" id="330671at2759"/>
<dbReference type="InterPro" id="IPR004821">
    <property type="entry name" value="Cyt_trans-like"/>
</dbReference>
<evidence type="ECO:0000313" key="4">
    <source>
        <dbReference type="Proteomes" id="UP000030693"/>
    </source>
</evidence>
<accession>A0A058ZIA8</accession>
<dbReference type="Gene3D" id="3.40.50.620">
    <property type="entry name" value="HUPs"/>
    <property type="match status" value="1"/>
</dbReference>
<dbReference type="PANTHER" id="PTHR10695:SF46">
    <property type="entry name" value="BIFUNCTIONAL COENZYME A SYNTHASE-RELATED"/>
    <property type="match status" value="1"/>
</dbReference>
<organism evidence="3">
    <name type="scientific">Fonticula alba</name>
    <name type="common">Slime mold</name>
    <dbReference type="NCBI Taxonomy" id="691883"/>
    <lineage>
        <taxon>Eukaryota</taxon>
        <taxon>Rotosphaerida</taxon>
        <taxon>Fonticulaceae</taxon>
        <taxon>Fonticula</taxon>
    </lineage>
</organism>
<dbReference type="GeneID" id="20525523"/>